<dbReference type="PATRIC" id="fig|742725.3.peg.1629"/>
<dbReference type="Gene3D" id="3.20.20.100">
    <property type="entry name" value="NADP-dependent oxidoreductase domain"/>
    <property type="match status" value="1"/>
</dbReference>
<evidence type="ECO:0000313" key="2">
    <source>
        <dbReference type="EMBL" id="EHB91485.1"/>
    </source>
</evidence>
<dbReference type="EMBL" id="ADLD01000013">
    <property type="protein sequence ID" value="EHB91485.1"/>
    <property type="molecule type" value="Genomic_DNA"/>
</dbReference>
<feature type="domain" description="NADP-dependent oxidoreductase" evidence="1">
    <location>
        <begin position="17"/>
        <end position="295"/>
    </location>
</feature>
<dbReference type="SUPFAM" id="SSF51430">
    <property type="entry name" value="NAD(P)-linked oxidoreductase"/>
    <property type="match status" value="1"/>
</dbReference>
<protein>
    <recommendedName>
        <fullName evidence="1">NADP-dependent oxidoreductase domain-containing protein</fullName>
    </recommendedName>
</protein>
<dbReference type="PRINTS" id="PR00069">
    <property type="entry name" value="ALDKETRDTASE"/>
</dbReference>
<name>G5HA69_9BACT</name>
<keyword evidence="3" id="KW-1185">Reference proteome</keyword>
<dbReference type="eggNOG" id="COG0667">
    <property type="taxonomic scope" value="Bacteria"/>
</dbReference>
<dbReference type="InterPro" id="IPR020471">
    <property type="entry name" value="AKR"/>
</dbReference>
<dbReference type="AlphaFoldDB" id="G5HA69"/>
<dbReference type="STRING" id="742725.HMPREF9450_01534"/>
<evidence type="ECO:0000259" key="1">
    <source>
        <dbReference type="Pfam" id="PF00248"/>
    </source>
</evidence>
<dbReference type="HOGENOM" id="CLU_023205_2_0_10"/>
<dbReference type="GeneID" id="92815432"/>
<accession>G5HA69</accession>
<dbReference type="Pfam" id="PF00248">
    <property type="entry name" value="Aldo_ket_red"/>
    <property type="match status" value="1"/>
</dbReference>
<dbReference type="OrthoDB" id="9773828at2"/>
<organism evidence="2 3">
    <name type="scientific">Alistipes indistinctus YIT 12060</name>
    <dbReference type="NCBI Taxonomy" id="742725"/>
    <lineage>
        <taxon>Bacteria</taxon>
        <taxon>Pseudomonadati</taxon>
        <taxon>Bacteroidota</taxon>
        <taxon>Bacteroidia</taxon>
        <taxon>Bacteroidales</taxon>
        <taxon>Rikenellaceae</taxon>
        <taxon>Alistipes</taxon>
    </lineage>
</organism>
<dbReference type="RefSeq" id="WP_009134340.1">
    <property type="nucleotide sequence ID" value="NZ_CP102250.1"/>
</dbReference>
<comment type="caution">
    <text evidence="2">The sequence shown here is derived from an EMBL/GenBank/DDBJ whole genome shotgun (WGS) entry which is preliminary data.</text>
</comment>
<gene>
    <name evidence="2" type="ORF">HMPREF9450_01534</name>
</gene>
<dbReference type="PANTHER" id="PTHR43364:SF6">
    <property type="entry name" value="OXIDOREDUCTASE-RELATED"/>
    <property type="match status" value="1"/>
</dbReference>
<dbReference type="InterPro" id="IPR050523">
    <property type="entry name" value="AKR_Detox_Biosynth"/>
</dbReference>
<dbReference type="InterPro" id="IPR036812">
    <property type="entry name" value="NAD(P)_OxRdtase_dom_sf"/>
</dbReference>
<dbReference type="GO" id="GO:0016491">
    <property type="term" value="F:oxidoreductase activity"/>
    <property type="evidence" value="ECO:0007669"/>
    <property type="project" value="InterPro"/>
</dbReference>
<evidence type="ECO:0000313" key="3">
    <source>
        <dbReference type="Proteomes" id="UP000006008"/>
    </source>
</evidence>
<reference evidence="2 3" key="1">
    <citation type="submission" date="2011-08" db="EMBL/GenBank/DDBJ databases">
        <title>The Genome Sequence of Alistipes indistinctus YIT 12060.</title>
        <authorList>
            <consortium name="The Broad Institute Genome Sequencing Platform"/>
            <person name="Earl A."/>
            <person name="Ward D."/>
            <person name="Feldgarden M."/>
            <person name="Gevers D."/>
            <person name="Morotomi M."/>
            <person name="Young S.K."/>
            <person name="Zeng Q."/>
            <person name="Gargeya S."/>
            <person name="Fitzgerald M."/>
            <person name="Haas B."/>
            <person name="Abouelleil A."/>
            <person name="Alvarado L."/>
            <person name="Arachchi H.M."/>
            <person name="Berlin A."/>
            <person name="Brown A."/>
            <person name="Chapman S.B."/>
            <person name="Chen Z."/>
            <person name="Dunbar C."/>
            <person name="Freedman E."/>
            <person name="Gearin G."/>
            <person name="Gellesch M."/>
            <person name="Goldberg J."/>
            <person name="Griggs A."/>
            <person name="Gujja S."/>
            <person name="Heiman D."/>
            <person name="Howarth C."/>
            <person name="Larson L."/>
            <person name="Lui A."/>
            <person name="MacDonald P.J.P."/>
            <person name="Montmayeur A."/>
            <person name="Murphy C."/>
            <person name="Neiman D."/>
            <person name="Pearson M."/>
            <person name="Priest M."/>
            <person name="Roberts A."/>
            <person name="Saif S."/>
            <person name="Shea T."/>
            <person name="Shenoy N."/>
            <person name="Sisk P."/>
            <person name="Stolte C."/>
            <person name="Sykes S."/>
            <person name="Wortman J."/>
            <person name="Nusbaum C."/>
            <person name="Birren B."/>
        </authorList>
    </citation>
    <scope>NUCLEOTIDE SEQUENCE [LARGE SCALE GENOMIC DNA]</scope>
    <source>
        <strain evidence="2 3">YIT 12060</strain>
    </source>
</reference>
<dbReference type="GO" id="GO:0005829">
    <property type="term" value="C:cytosol"/>
    <property type="evidence" value="ECO:0007669"/>
    <property type="project" value="TreeGrafter"/>
</dbReference>
<proteinExistence type="predicted"/>
<dbReference type="PANTHER" id="PTHR43364">
    <property type="entry name" value="NADH-SPECIFIC METHYLGLYOXAL REDUCTASE-RELATED"/>
    <property type="match status" value="1"/>
</dbReference>
<sequence length="318" mass="35505">MRRIEIPSAELQVSSYCLGTMYFGSKVPVDTSLTLLDAYADRGGNFLDSANKYASWIEGFSGGESERVIGRWLKDRPRDRFVVTSKVGFPYGDVPRSLRADVIVSECEKSLRRLGTDYIDIYFAHAEDAGTPVEETLRAFDKLIRDGKVRCIGASNHQAWRLAEAELMARAAGLPHYVVLQQRFSYLQPVVGADFGTQLPLTPEQTDFCARHGVLLMAYSPLLGGLYEKPEIPVPVQYRSEHSDKLLELLRRRAAEWGYTPSQLVLGWMLALSPCVVPEVTASRLEHLEANLREVDPAHAAVFAEEVASVDSFTVKYS</sequence>
<dbReference type="InterPro" id="IPR023210">
    <property type="entry name" value="NADP_OxRdtase_dom"/>
</dbReference>
<dbReference type="Proteomes" id="UP000006008">
    <property type="component" value="Unassembled WGS sequence"/>
</dbReference>